<sequence length="167" mass="19101">MKVVISVIIACTMFTQLYFFDGLPMSFFFLYAFGSVFRGKLDDGTLVAVKSVEGQKLGKQSYAETRGTFFIVYDLYLNESLDNWILPKTNGHNSGCLPWKLRCRVAIEVAQALGYLVLHHDCRQRILRLNIKLENELLDDDFRVVVANFGLAKLISKYKTSEEQMVI</sequence>
<comment type="subcellular location">
    <subcellularLocation>
        <location evidence="1">Membrane</location>
        <topology evidence="1">Single-pass membrane protein</topology>
    </subcellularLocation>
</comment>
<keyword evidence="4" id="KW-1133">Transmembrane helix</keyword>
<comment type="caution">
    <text evidence="7">The sequence shown here is derived from an EMBL/GenBank/DDBJ whole genome shotgun (WGS) entry which is preliminary data.</text>
</comment>
<dbReference type="PROSITE" id="PS50011">
    <property type="entry name" value="PROTEIN_KINASE_DOM"/>
    <property type="match status" value="1"/>
</dbReference>
<keyword evidence="8" id="KW-1185">Reference proteome</keyword>
<dbReference type="OrthoDB" id="4062651at2759"/>
<dbReference type="Gene3D" id="1.10.510.10">
    <property type="entry name" value="Transferase(Phosphotransferase) domain 1"/>
    <property type="match status" value="1"/>
</dbReference>
<dbReference type="SUPFAM" id="SSF56112">
    <property type="entry name" value="Protein kinase-like (PK-like)"/>
    <property type="match status" value="1"/>
</dbReference>
<dbReference type="InterPro" id="IPR000719">
    <property type="entry name" value="Prot_kinase_dom"/>
</dbReference>
<evidence type="ECO:0000256" key="4">
    <source>
        <dbReference type="ARBA" id="ARBA00022989"/>
    </source>
</evidence>
<proteinExistence type="predicted"/>
<dbReference type="AlphaFoldDB" id="A0A7J7PAU4"/>
<evidence type="ECO:0000256" key="2">
    <source>
        <dbReference type="ARBA" id="ARBA00022692"/>
    </source>
</evidence>
<dbReference type="PANTHER" id="PTHR47974:SF9">
    <property type="entry name" value="RECEPTOR-LIKE SERINE_THREONINE-PROTEIN KINASE"/>
    <property type="match status" value="1"/>
</dbReference>
<dbReference type="GO" id="GO:0004672">
    <property type="term" value="F:protein kinase activity"/>
    <property type="evidence" value="ECO:0007669"/>
    <property type="project" value="InterPro"/>
</dbReference>
<dbReference type="GO" id="GO:0016020">
    <property type="term" value="C:membrane"/>
    <property type="evidence" value="ECO:0007669"/>
    <property type="project" value="UniProtKB-SubCell"/>
</dbReference>
<keyword evidence="5" id="KW-0472">Membrane</keyword>
<evidence type="ECO:0000256" key="5">
    <source>
        <dbReference type="ARBA" id="ARBA00023136"/>
    </source>
</evidence>
<organism evidence="7 8">
    <name type="scientific">Kingdonia uniflora</name>
    <dbReference type="NCBI Taxonomy" id="39325"/>
    <lineage>
        <taxon>Eukaryota</taxon>
        <taxon>Viridiplantae</taxon>
        <taxon>Streptophyta</taxon>
        <taxon>Embryophyta</taxon>
        <taxon>Tracheophyta</taxon>
        <taxon>Spermatophyta</taxon>
        <taxon>Magnoliopsida</taxon>
        <taxon>Ranunculales</taxon>
        <taxon>Circaeasteraceae</taxon>
        <taxon>Kingdonia</taxon>
    </lineage>
</organism>
<protein>
    <recommendedName>
        <fullName evidence="6">Protein kinase domain-containing protein</fullName>
    </recommendedName>
</protein>
<gene>
    <name evidence="7" type="ORF">GIB67_034437</name>
</gene>
<dbReference type="GO" id="GO:0005524">
    <property type="term" value="F:ATP binding"/>
    <property type="evidence" value="ECO:0007669"/>
    <property type="project" value="InterPro"/>
</dbReference>
<accession>A0A7J7PAU4</accession>
<dbReference type="Proteomes" id="UP000541444">
    <property type="component" value="Unassembled WGS sequence"/>
</dbReference>
<keyword evidence="2" id="KW-0812">Transmembrane</keyword>
<evidence type="ECO:0000259" key="6">
    <source>
        <dbReference type="PROSITE" id="PS50011"/>
    </source>
</evidence>
<name>A0A7J7PAU4_9MAGN</name>
<dbReference type="PANTHER" id="PTHR47974">
    <property type="entry name" value="OS07G0415500 PROTEIN"/>
    <property type="match status" value="1"/>
</dbReference>
<evidence type="ECO:0000313" key="8">
    <source>
        <dbReference type="Proteomes" id="UP000541444"/>
    </source>
</evidence>
<evidence type="ECO:0000313" key="7">
    <source>
        <dbReference type="EMBL" id="KAF6176575.1"/>
    </source>
</evidence>
<reference evidence="7 8" key="1">
    <citation type="journal article" date="2020" name="IScience">
        <title>Genome Sequencing of the Endangered Kingdonia uniflora (Circaeasteraceae, Ranunculales) Reveals Potential Mechanisms of Evolutionary Specialization.</title>
        <authorList>
            <person name="Sun Y."/>
            <person name="Deng T."/>
            <person name="Zhang A."/>
            <person name="Moore M.J."/>
            <person name="Landis J.B."/>
            <person name="Lin N."/>
            <person name="Zhang H."/>
            <person name="Zhang X."/>
            <person name="Huang J."/>
            <person name="Zhang X."/>
            <person name="Sun H."/>
            <person name="Wang H."/>
        </authorList>
    </citation>
    <scope>NUCLEOTIDE SEQUENCE [LARGE SCALE GENOMIC DNA]</scope>
    <source>
        <strain evidence="7">TB1705</strain>
        <tissue evidence="7">Leaf</tissue>
    </source>
</reference>
<dbReference type="EMBL" id="JACGCM010000067">
    <property type="protein sequence ID" value="KAF6176575.1"/>
    <property type="molecule type" value="Genomic_DNA"/>
</dbReference>
<evidence type="ECO:0000256" key="3">
    <source>
        <dbReference type="ARBA" id="ARBA00022729"/>
    </source>
</evidence>
<feature type="domain" description="Protein kinase" evidence="6">
    <location>
        <begin position="1"/>
        <end position="167"/>
    </location>
</feature>
<evidence type="ECO:0000256" key="1">
    <source>
        <dbReference type="ARBA" id="ARBA00004167"/>
    </source>
</evidence>
<dbReference type="InterPro" id="IPR011009">
    <property type="entry name" value="Kinase-like_dom_sf"/>
</dbReference>
<keyword evidence="3" id="KW-0732">Signal</keyword>